<gene>
    <name evidence="1" type="ORF">SAMN02745118_02601</name>
</gene>
<dbReference type="Proteomes" id="UP000190625">
    <property type="component" value="Unassembled WGS sequence"/>
</dbReference>
<protein>
    <recommendedName>
        <fullName evidence="3">DUF4258 domain-containing protein</fullName>
    </recommendedName>
</protein>
<dbReference type="AlphaFoldDB" id="A0A1T4QLE9"/>
<dbReference type="STRING" id="142842.SAMN02745118_02601"/>
<reference evidence="2" key="1">
    <citation type="submission" date="2017-02" db="EMBL/GenBank/DDBJ databases">
        <authorList>
            <person name="Varghese N."/>
            <person name="Submissions S."/>
        </authorList>
    </citation>
    <scope>NUCLEOTIDE SEQUENCE [LARGE SCALE GENOMIC DNA]</scope>
    <source>
        <strain evidence="2">ATCC BAA-73</strain>
    </source>
</reference>
<evidence type="ECO:0008006" key="3">
    <source>
        <dbReference type="Google" id="ProtNLM"/>
    </source>
</evidence>
<evidence type="ECO:0000313" key="1">
    <source>
        <dbReference type="EMBL" id="SKA04506.1"/>
    </source>
</evidence>
<organism evidence="1 2">
    <name type="scientific">Selenihalanaerobacter shriftii</name>
    <dbReference type="NCBI Taxonomy" id="142842"/>
    <lineage>
        <taxon>Bacteria</taxon>
        <taxon>Bacillati</taxon>
        <taxon>Bacillota</taxon>
        <taxon>Clostridia</taxon>
        <taxon>Halanaerobiales</taxon>
        <taxon>Halobacteroidaceae</taxon>
        <taxon>Selenihalanaerobacter</taxon>
    </lineage>
</organism>
<evidence type="ECO:0000313" key="2">
    <source>
        <dbReference type="Proteomes" id="UP000190625"/>
    </source>
</evidence>
<dbReference type="RefSeq" id="WP_078811008.1">
    <property type="nucleotide sequence ID" value="NZ_FUWM01000029.1"/>
</dbReference>
<accession>A0A1T4QLE9</accession>
<proteinExistence type="predicted"/>
<dbReference type="OrthoDB" id="2112325at2"/>
<name>A0A1T4QLE9_9FIRM</name>
<sequence>MLLAECFLDSRYFRIESTTHALQRMKERAIESDVVTGIILSLGDKLLNYNNSGDEIAIVDQENNLAVIIEVRECKAVVITVIDRANIHIKDGTLLEEIA</sequence>
<dbReference type="EMBL" id="FUWM01000029">
    <property type="protein sequence ID" value="SKA04506.1"/>
    <property type="molecule type" value="Genomic_DNA"/>
</dbReference>
<keyword evidence="2" id="KW-1185">Reference proteome</keyword>